<dbReference type="Proteomes" id="UP001157418">
    <property type="component" value="Unassembled WGS sequence"/>
</dbReference>
<reference evidence="1 2" key="1">
    <citation type="submission" date="2022-01" db="EMBL/GenBank/DDBJ databases">
        <authorList>
            <person name="Xiong W."/>
            <person name="Schranz E."/>
        </authorList>
    </citation>
    <scope>NUCLEOTIDE SEQUENCE [LARGE SCALE GENOMIC DNA]</scope>
</reference>
<accession>A0AAU9LQD2</accession>
<dbReference type="EMBL" id="CAKMRJ010000001">
    <property type="protein sequence ID" value="CAH1415604.1"/>
    <property type="molecule type" value="Genomic_DNA"/>
</dbReference>
<sequence>MIQNGDFYIIYQVAVVNNVIISDNEIDENDVLQEDDIGEEDDEEEDRVVITQEHEPPQVPATFTNNEETNVISDGNWIVSQSMCKNDFT</sequence>
<dbReference type="AlphaFoldDB" id="A0AAU9LQD2"/>
<organism evidence="1 2">
    <name type="scientific">Lactuca virosa</name>
    <dbReference type="NCBI Taxonomy" id="75947"/>
    <lineage>
        <taxon>Eukaryota</taxon>
        <taxon>Viridiplantae</taxon>
        <taxon>Streptophyta</taxon>
        <taxon>Embryophyta</taxon>
        <taxon>Tracheophyta</taxon>
        <taxon>Spermatophyta</taxon>
        <taxon>Magnoliopsida</taxon>
        <taxon>eudicotyledons</taxon>
        <taxon>Gunneridae</taxon>
        <taxon>Pentapetalae</taxon>
        <taxon>asterids</taxon>
        <taxon>campanulids</taxon>
        <taxon>Asterales</taxon>
        <taxon>Asteraceae</taxon>
        <taxon>Cichorioideae</taxon>
        <taxon>Cichorieae</taxon>
        <taxon>Lactucinae</taxon>
        <taxon>Lactuca</taxon>
    </lineage>
</organism>
<proteinExistence type="predicted"/>
<name>A0AAU9LQD2_9ASTR</name>
<comment type="caution">
    <text evidence="1">The sequence shown here is derived from an EMBL/GenBank/DDBJ whole genome shotgun (WGS) entry which is preliminary data.</text>
</comment>
<keyword evidence="2" id="KW-1185">Reference proteome</keyword>
<protein>
    <submittedName>
        <fullName evidence="1">Uncharacterized protein</fullName>
    </submittedName>
</protein>
<gene>
    <name evidence="1" type="ORF">LVIROSA_LOCUS3437</name>
</gene>
<evidence type="ECO:0000313" key="1">
    <source>
        <dbReference type="EMBL" id="CAH1415604.1"/>
    </source>
</evidence>
<evidence type="ECO:0000313" key="2">
    <source>
        <dbReference type="Proteomes" id="UP001157418"/>
    </source>
</evidence>